<sequence>MRADPALAATGKPAPKTTPEQTRAEYAARIISSVKTSPSLLAALHTARELQLPQWCIAAGAIRNLVWSHIHGIDFEPDEIDLVYWDAADSSAERDQALQAQLAQRTPQFDWDVTNQAGVHHWYRGEDGRRFAPFASTLAGMVSWPETATAVGVSLDEADQLHIWAPVLAHGDTGLADLFALRLRHNSARVSLAQFQARLAQKRFLQRWPRLTLVDAA</sequence>
<gene>
    <name evidence="2" type="ORF">ABHF33_10230</name>
</gene>
<dbReference type="InterPro" id="IPR009267">
    <property type="entry name" value="NTP_transf_6"/>
</dbReference>
<reference evidence="2" key="1">
    <citation type="submission" date="2024-05" db="EMBL/GenBank/DDBJ databases">
        <authorList>
            <person name="Yang L."/>
            <person name="Pan L."/>
        </authorList>
    </citation>
    <scope>NUCLEOTIDE SEQUENCE</scope>
    <source>
        <strain evidence="2">FCG-7</strain>
    </source>
</reference>
<dbReference type="EMBL" id="CP157355">
    <property type="protein sequence ID" value="XBL99448.1"/>
    <property type="molecule type" value="Genomic_DNA"/>
</dbReference>
<dbReference type="Pfam" id="PF06042">
    <property type="entry name" value="NTP_transf_6"/>
    <property type="match status" value="1"/>
</dbReference>
<dbReference type="KEGG" id="cmav:ABHF33_10230"/>
<protein>
    <submittedName>
        <fullName evidence="2">Nucleotidyltransferase family protein</fullName>
    </submittedName>
</protein>
<dbReference type="PANTHER" id="PTHR39166:SF1">
    <property type="entry name" value="BLL1166 PROTEIN"/>
    <property type="match status" value="1"/>
</dbReference>
<feature type="region of interest" description="Disordered" evidence="1">
    <location>
        <begin position="1"/>
        <end position="22"/>
    </location>
</feature>
<dbReference type="RefSeq" id="WP_348943872.1">
    <property type="nucleotide sequence ID" value="NZ_CP157355.1"/>
</dbReference>
<name>A0AAU7F6B1_9NEIS</name>
<evidence type="ECO:0000313" key="2">
    <source>
        <dbReference type="EMBL" id="XBL99448.1"/>
    </source>
</evidence>
<accession>A0AAU7F6B1</accession>
<dbReference type="AlphaFoldDB" id="A0AAU7F6B1"/>
<dbReference type="PANTHER" id="PTHR39166">
    <property type="entry name" value="BLL1166 PROTEIN"/>
    <property type="match status" value="1"/>
</dbReference>
<evidence type="ECO:0000256" key="1">
    <source>
        <dbReference type="SAM" id="MobiDB-lite"/>
    </source>
</evidence>
<proteinExistence type="predicted"/>
<organism evidence="2">
    <name type="scientific">Chitinibacter mangrovi</name>
    <dbReference type="NCBI Taxonomy" id="3153927"/>
    <lineage>
        <taxon>Bacteria</taxon>
        <taxon>Pseudomonadati</taxon>
        <taxon>Pseudomonadota</taxon>
        <taxon>Betaproteobacteria</taxon>
        <taxon>Neisseriales</taxon>
        <taxon>Chitinibacteraceae</taxon>
        <taxon>Chitinibacter</taxon>
    </lineage>
</organism>